<dbReference type="Proteomes" id="UP000176294">
    <property type="component" value="Unassembled WGS sequence"/>
</dbReference>
<feature type="chain" id="PRO_5009578265" description="Lipocalin-like domain-containing protein" evidence="1">
    <location>
        <begin position="21"/>
        <end position="135"/>
    </location>
</feature>
<dbReference type="RefSeq" id="WP_125921836.1">
    <property type="nucleotide sequence ID" value="NZ_MDZB01000175.1"/>
</dbReference>
<protein>
    <recommendedName>
        <fullName evidence="4">Lipocalin-like domain-containing protein</fullName>
    </recommendedName>
</protein>
<dbReference type="PROSITE" id="PS51257">
    <property type="entry name" value="PROKAR_LIPOPROTEIN"/>
    <property type="match status" value="1"/>
</dbReference>
<accession>A0A1G1SQH9</accession>
<dbReference type="AlphaFoldDB" id="A0A1G1SQH9"/>
<sequence>MRHLFRLFLLPFIISAGLLAGCKKDSDPSGLAGAWKLTSRTDCYCPAGQVLNETLTLTNTRFSFTRDGQVVSEGSYKQGTGAKCGTTALLAVLALTEDGNQPTYKVPFILDGQTLVLDYRNRCISDSPLDTYERL</sequence>
<feature type="signal peptide" evidence="1">
    <location>
        <begin position="1"/>
        <end position="20"/>
    </location>
</feature>
<evidence type="ECO:0000256" key="1">
    <source>
        <dbReference type="SAM" id="SignalP"/>
    </source>
</evidence>
<evidence type="ECO:0008006" key="4">
    <source>
        <dbReference type="Google" id="ProtNLM"/>
    </source>
</evidence>
<evidence type="ECO:0000313" key="3">
    <source>
        <dbReference type="Proteomes" id="UP000176294"/>
    </source>
</evidence>
<dbReference type="EMBL" id="MDZB01000175">
    <property type="protein sequence ID" value="OGX80872.1"/>
    <property type="molecule type" value="Genomic_DNA"/>
</dbReference>
<keyword evidence="1" id="KW-0732">Signal</keyword>
<organism evidence="2 3">
    <name type="scientific">Hymenobacter lapidarius</name>
    <dbReference type="NCBI Taxonomy" id="1908237"/>
    <lineage>
        <taxon>Bacteria</taxon>
        <taxon>Pseudomonadati</taxon>
        <taxon>Bacteroidota</taxon>
        <taxon>Cytophagia</taxon>
        <taxon>Cytophagales</taxon>
        <taxon>Hymenobacteraceae</taxon>
        <taxon>Hymenobacter</taxon>
    </lineage>
</organism>
<name>A0A1G1SQH9_9BACT</name>
<keyword evidence="3" id="KW-1185">Reference proteome</keyword>
<evidence type="ECO:0000313" key="2">
    <source>
        <dbReference type="EMBL" id="OGX80872.1"/>
    </source>
</evidence>
<reference evidence="2 3" key="1">
    <citation type="submission" date="2016-08" db="EMBL/GenBank/DDBJ databases">
        <title>Hymenobacter coccineus sp. nov., Hymenobacter lapidarius sp. nov. and Hymenobacter glacialis sp. nov., isolated from Antarctic soil.</title>
        <authorList>
            <person name="Sedlacek I."/>
            <person name="Kralova S."/>
            <person name="Kyrova K."/>
            <person name="Maslanova I."/>
            <person name="Stankova E."/>
            <person name="Vrbovska V."/>
            <person name="Nemec M."/>
            <person name="Bartak M."/>
            <person name="Svec P."/>
            <person name="Busse H.-J."/>
            <person name="Pantucek R."/>
        </authorList>
    </citation>
    <scope>NUCLEOTIDE SEQUENCE [LARGE SCALE GENOMIC DNA]</scope>
    <source>
        <strain evidence="2 3">CCM 8643</strain>
    </source>
</reference>
<gene>
    <name evidence="2" type="ORF">BEN47_06355</name>
</gene>
<proteinExistence type="predicted"/>
<comment type="caution">
    <text evidence="2">The sequence shown here is derived from an EMBL/GenBank/DDBJ whole genome shotgun (WGS) entry which is preliminary data.</text>
</comment>
<dbReference type="OrthoDB" id="886517at2"/>